<comment type="subcellular location">
    <subcellularLocation>
        <location evidence="1">Membrane</location>
        <topology evidence="1">Single-pass membrane protein</topology>
    </subcellularLocation>
</comment>
<name>A0A6H9XF92_9CORY</name>
<organism evidence="6 7">
    <name type="scientific">Corynebacterium matruchotii</name>
    <dbReference type="NCBI Taxonomy" id="43768"/>
    <lineage>
        <taxon>Bacteria</taxon>
        <taxon>Bacillati</taxon>
        <taxon>Actinomycetota</taxon>
        <taxon>Actinomycetes</taxon>
        <taxon>Mycobacteriales</taxon>
        <taxon>Corynebacteriaceae</taxon>
        <taxon>Corynebacterium</taxon>
    </lineage>
</organism>
<evidence type="ECO:0000256" key="5">
    <source>
        <dbReference type="SAM" id="Phobius"/>
    </source>
</evidence>
<reference evidence="6 7" key="1">
    <citation type="submission" date="2018-06" db="EMBL/GenBank/DDBJ databases">
        <authorList>
            <consortium name="Pathogen Informatics"/>
            <person name="Doyle S."/>
        </authorList>
    </citation>
    <scope>NUCLEOTIDE SEQUENCE [LARGE SCALE GENOMIC DNA]</scope>
    <source>
        <strain evidence="6 7">NCTC10254</strain>
    </source>
</reference>
<accession>A0A6H9XF92</accession>
<dbReference type="Proteomes" id="UP000249886">
    <property type="component" value="Unassembled WGS sequence"/>
</dbReference>
<feature type="transmembrane region" description="Helical" evidence="5">
    <location>
        <begin position="21"/>
        <end position="41"/>
    </location>
</feature>
<protein>
    <submittedName>
        <fullName evidence="6">Zinc metallopeptidase</fullName>
    </submittedName>
</protein>
<evidence type="ECO:0000256" key="4">
    <source>
        <dbReference type="ARBA" id="ARBA00023136"/>
    </source>
</evidence>
<evidence type="ECO:0000313" key="6">
    <source>
        <dbReference type="EMBL" id="SPW30672.1"/>
    </source>
</evidence>
<evidence type="ECO:0000256" key="2">
    <source>
        <dbReference type="ARBA" id="ARBA00022692"/>
    </source>
</evidence>
<keyword evidence="4 5" id="KW-0472">Membrane</keyword>
<dbReference type="PANTHER" id="PTHR30168">
    <property type="entry name" value="PUTATIVE MEMBRANE PROTEIN YPFJ"/>
    <property type="match status" value="1"/>
</dbReference>
<dbReference type="SUPFAM" id="SSF55486">
    <property type="entry name" value="Metalloproteases ('zincins'), catalytic domain"/>
    <property type="match status" value="1"/>
</dbReference>
<gene>
    <name evidence="6" type="ORF">NCTC10254_01773</name>
</gene>
<comment type="caution">
    <text evidence="6">The sequence shown here is derived from an EMBL/GenBank/DDBJ whole genome shotgun (WGS) entry which is preliminary data.</text>
</comment>
<dbReference type="InterPro" id="IPR007343">
    <property type="entry name" value="Uncharacterised_pept_Zn_put"/>
</dbReference>
<dbReference type="Pfam" id="PF04228">
    <property type="entry name" value="Zn_peptidase"/>
    <property type="match status" value="1"/>
</dbReference>
<keyword evidence="2 5" id="KW-0812">Transmembrane</keyword>
<dbReference type="PANTHER" id="PTHR30168:SF0">
    <property type="entry name" value="INNER MEMBRANE PROTEIN"/>
    <property type="match status" value="1"/>
</dbReference>
<keyword evidence="3 5" id="KW-1133">Transmembrane helix</keyword>
<dbReference type="AlphaFoldDB" id="A0A6H9XF92"/>
<dbReference type="RefSeq" id="WP_005526315.1">
    <property type="nucleotide sequence ID" value="NZ_CAUOLB010000023.1"/>
</dbReference>
<proteinExistence type="predicted"/>
<evidence type="ECO:0000313" key="7">
    <source>
        <dbReference type="Proteomes" id="UP000249886"/>
    </source>
</evidence>
<dbReference type="GO" id="GO:0016020">
    <property type="term" value="C:membrane"/>
    <property type="evidence" value="ECO:0007669"/>
    <property type="project" value="UniProtKB-SubCell"/>
</dbReference>
<evidence type="ECO:0000256" key="1">
    <source>
        <dbReference type="ARBA" id="ARBA00004167"/>
    </source>
</evidence>
<dbReference type="GeneID" id="84573985"/>
<sequence>MTFKPDVPLEEDRVKTSGNRGLVIGGSSIGALILAGILWYLGVDPSQLQDVLGTGDASTSQSTSGLAHCKTTNEANKYAECRIKATAQSLDRVWGQQLPEQAKLQYKRPEVIVFTNSTRSGCGVASSATGPFYCPTDQTAYFDVSFFDQLKNYGATNTPFAQEYIVAHEFGHHIQKLQNTLGMSNYNEPGPESNAVKIELQADCYAGVWAYHAERDPEDNKVSLQSITEEQLAGAINAARAVGDDNIQQRSGGEVRPDTFTHGTSEQRQEAFLAGYHTGQMSSCPL</sequence>
<dbReference type="EMBL" id="UARK01000023">
    <property type="protein sequence ID" value="SPW30672.1"/>
    <property type="molecule type" value="Genomic_DNA"/>
</dbReference>
<evidence type="ECO:0000256" key="3">
    <source>
        <dbReference type="ARBA" id="ARBA00022989"/>
    </source>
</evidence>